<proteinExistence type="predicted"/>
<keyword evidence="1" id="KW-1133">Transmembrane helix</keyword>
<feature type="transmembrane region" description="Helical" evidence="1">
    <location>
        <begin position="24"/>
        <end position="47"/>
    </location>
</feature>
<dbReference type="OrthoDB" id="5514977at2"/>
<organism evidence="2 3">
    <name type="scientific">Aureimonas altamirensis</name>
    <dbReference type="NCBI Taxonomy" id="370622"/>
    <lineage>
        <taxon>Bacteria</taxon>
        <taxon>Pseudomonadati</taxon>
        <taxon>Pseudomonadota</taxon>
        <taxon>Alphaproteobacteria</taxon>
        <taxon>Hyphomicrobiales</taxon>
        <taxon>Aurantimonadaceae</taxon>
        <taxon>Aureimonas</taxon>
    </lineage>
</organism>
<evidence type="ECO:0000313" key="3">
    <source>
        <dbReference type="Proteomes" id="UP000030826"/>
    </source>
</evidence>
<protein>
    <submittedName>
        <fullName evidence="2">Uncharacterized protein</fullName>
    </submittedName>
</protein>
<dbReference type="AlphaFoldDB" id="A0A0B1PZE9"/>
<evidence type="ECO:0000313" key="2">
    <source>
        <dbReference type="EMBL" id="KHJ53918.1"/>
    </source>
</evidence>
<keyword evidence="1" id="KW-0472">Membrane</keyword>
<keyword evidence="1" id="KW-0812">Transmembrane</keyword>
<accession>A0A0B1PZE9</accession>
<dbReference type="Proteomes" id="UP000030826">
    <property type="component" value="Unassembled WGS sequence"/>
</dbReference>
<evidence type="ECO:0000256" key="1">
    <source>
        <dbReference type="SAM" id="Phobius"/>
    </source>
</evidence>
<sequence>MATQSTTKPSLSRRWEDYQPSKTILVWACIAAMIATIVIGFSWGGWVTGGTSQTMAKAAGDTARGELASAICVERFNAAPDAAAKLAEFKAIPDSYKKRQFVEAGGWATMPGQTTADRLGVQGCVTGLGA</sequence>
<dbReference type="RefSeq" id="WP_039194731.1">
    <property type="nucleotide sequence ID" value="NZ_BBWQ01000022.1"/>
</dbReference>
<gene>
    <name evidence="2" type="ORF">LA66_15165</name>
</gene>
<name>A0A0B1PZE9_9HYPH</name>
<dbReference type="STRING" id="370622.LA66_15165"/>
<dbReference type="EMBL" id="JRFJ01000004">
    <property type="protein sequence ID" value="KHJ53918.1"/>
    <property type="molecule type" value="Genomic_DNA"/>
</dbReference>
<reference evidence="2 3" key="1">
    <citation type="submission" date="2014-09" db="EMBL/GenBank/DDBJ databases">
        <title>Isolation and characterization of Aurantimonas altamirensis ON-56566 from clinical sample following a dog bite.</title>
        <authorList>
            <person name="Eshaghi A."/>
            <person name="Li A."/>
            <person name="Shahinas D."/>
            <person name="Bahn P."/>
            <person name="Kus J.V."/>
            <person name="Patel S.N."/>
        </authorList>
    </citation>
    <scope>NUCLEOTIDE SEQUENCE [LARGE SCALE GENOMIC DNA]</scope>
    <source>
        <strain evidence="2 3">ON-56566</strain>
    </source>
</reference>
<comment type="caution">
    <text evidence="2">The sequence shown here is derived from an EMBL/GenBank/DDBJ whole genome shotgun (WGS) entry which is preliminary data.</text>
</comment>